<protein>
    <submittedName>
        <fullName evidence="2">Uncharacterized protein</fullName>
    </submittedName>
</protein>
<sequence>MNSPAPDTRRQKQTTLIALVGASVVLGIVDAALALPLTDSPGRLAFTFGGNLALLILGFRWLQLDAAELDIRRPTWLNVGIVLLAAVFVPYYLYKTRPANHRLPAIAGFFGLVFACMFASAMGALLMSSMSGTPATP</sequence>
<dbReference type="RefSeq" id="WP_343790060.1">
    <property type="nucleotide sequence ID" value="NZ_BAAAEU010000007.1"/>
</dbReference>
<evidence type="ECO:0000313" key="3">
    <source>
        <dbReference type="Proteomes" id="UP001501523"/>
    </source>
</evidence>
<dbReference type="EMBL" id="BAAAEU010000007">
    <property type="protein sequence ID" value="GAA0714443.1"/>
    <property type="molecule type" value="Genomic_DNA"/>
</dbReference>
<gene>
    <name evidence="2" type="ORF">GCM10009105_19010</name>
</gene>
<comment type="caution">
    <text evidence="2">The sequence shown here is derived from an EMBL/GenBank/DDBJ whole genome shotgun (WGS) entry which is preliminary data.</text>
</comment>
<feature type="transmembrane region" description="Helical" evidence="1">
    <location>
        <begin position="44"/>
        <end position="63"/>
    </location>
</feature>
<evidence type="ECO:0000313" key="2">
    <source>
        <dbReference type="EMBL" id="GAA0714443.1"/>
    </source>
</evidence>
<accession>A0ABN1IIP5</accession>
<evidence type="ECO:0000256" key="1">
    <source>
        <dbReference type="SAM" id="Phobius"/>
    </source>
</evidence>
<feature type="transmembrane region" description="Helical" evidence="1">
    <location>
        <begin position="75"/>
        <end position="94"/>
    </location>
</feature>
<dbReference type="Proteomes" id="UP001501523">
    <property type="component" value="Unassembled WGS sequence"/>
</dbReference>
<keyword evidence="1" id="KW-0812">Transmembrane</keyword>
<feature type="transmembrane region" description="Helical" evidence="1">
    <location>
        <begin position="106"/>
        <end position="127"/>
    </location>
</feature>
<reference evidence="2 3" key="1">
    <citation type="journal article" date="2019" name="Int. J. Syst. Evol. Microbiol.">
        <title>The Global Catalogue of Microorganisms (GCM) 10K type strain sequencing project: providing services to taxonomists for standard genome sequencing and annotation.</title>
        <authorList>
            <consortium name="The Broad Institute Genomics Platform"/>
            <consortium name="The Broad Institute Genome Sequencing Center for Infectious Disease"/>
            <person name="Wu L."/>
            <person name="Ma J."/>
        </authorList>
    </citation>
    <scope>NUCLEOTIDE SEQUENCE [LARGE SCALE GENOMIC DNA]</scope>
    <source>
        <strain evidence="2 3">JCM 15421</strain>
    </source>
</reference>
<proteinExistence type="predicted"/>
<keyword evidence="3" id="KW-1185">Reference proteome</keyword>
<keyword evidence="1" id="KW-0472">Membrane</keyword>
<organism evidence="2 3">
    <name type="scientific">Dokdonella soli</name>
    <dbReference type="NCBI Taxonomy" id="529810"/>
    <lineage>
        <taxon>Bacteria</taxon>
        <taxon>Pseudomonadati</taxon>
        <taxon>Pseudomonadota</taxon>
        <taxon>Gammaproteobacteria</taxon>
        <taxon>Lysobacterales</taxon>
        <taxon>Rhodanobacteraceae</taxon>
        <taxon>Dokdonella</taxon>
    </lineage>
</organism>
<keyword evidence="1" id="KW-1133">Transmembrane helix</keyword>
<name>A0ABN1IIP5_9GAMM</name>